<dbReference type="GO" id="GO:0004130">
    <property type="term" value="F:cytochrome-c peroxidase activity"/>
    <property type="evidence" value="ECO:0007669"/>
    <property type="project" value="TreeGrafter"/>
</dbReference>
<evidence type="ECO:0000256" key="4">
    <source>
        <dbReference type="ARBA" id="ARBA00022617"/>
    </source>
</evidence>
<feature type="chain" id="PRO_5032653514" description="Methylamine utilization protein MauG" evidence="15">
    <location>
        <begin position="20"/>
        <end position="331"/>
    </location>
</feature>
<protein>
    <recommendedName>
        <fullName evidence="12">Methylamine utilization protein MauG</fullName>
    </recommendedName>
</protein>
<evidence type="ECO:0000256" key="12">
    <source>
        <dbReference type="ARBA" id="ARBA00073576"/>
    </source>
</evidence>
<comment type="caution">
    <text evidence="17">The sequence shown here is derived from an EMBL/GenBank/DDBJ whole genome shotgun (WGS) entry which is preliminary data.</text>
</comment>
<dbReference type="GO" id="GO:0009055">
    <property type="term" value="F:electron transfer activity"/>
    <property type="evidence" value="ECO:0007669"/>
    <property type="project" value="InterPro"/>
</dbReference>
<keyword evidence="5 14" id="KW-0479">Metal-binding</keyword>
<comment type="cofactor">
    <cofactor evidence="13">
        <name>heme</name>
        <dbReference type="ChEBI" id="CHEBI:30413"/>
    </cofactor>
    <text evidence="13">Binds 2 heme groups.</text>
</comment>
<dbReference type="Pfam" id="PF00034">
    <property type="entry name" value="Cytochrom_C"/>
    <property type="match status" value="1"/>
</dbReference>
<evidence type="ECO:0000313" key="18">
    <source>
        <dbReference type="Proteomes" id="UP000444174"/>
    </source>
</evidence>
<evidence type="ECO:0000256" key="9">
    <source>
        <dbReference type="ARBA" id="ARBA00023002"/>
    </source>
</evidence>
<sequence>MKRLKISGLLLFLSSAAFAASSGDRSDYVRPLTIPFPEDAPYHPQIATLGKMIFFDPRVSGAQNMSCASCHNPSFGWETPVETAVGGMNTSLPRHAPTVLNGAWMPHFFWDGRAHSLEEQAAGPITADVEMNATFEQVVSRLSEVDEYAHWFAQLFPQEGMTRETILTAIATYERTVVSGWAPFDDWVDGNESAISESAKRGFALFTGKAGCADCHTGWNFTDNAFHDIGLATEDEGRITLDPGNEMARFAFKTPGLRNIALRAPYMHAGQIPDLFSVIAHYASGGEDRPSRSPMMRQVELEDQEYEDLIAFMNSLTERQTLLPTPILPAN</sequence>
<dbReference type="FunFam" id="1.10.760.10:FF:000019">
    <property type="entry name" value="Di-heme cytochrome C peroxidase"/>
    <property type="match status" value="1"/>
</dbReference>
<keyword evidence="9" id="KW-0560">Oxidoreductase</keyword>
<feature type="binding site" description="covalent" evidence="13">
    <location>
        <position position="212"/>
    </location>
    <ligand>
        <name>heme c</name>
        <dbReference type="ChEBI" id="CHEBI:61717"/>
        <label>2</label>
    </ligand>
</feature>
<keyword evidence="18" id="KW-1185">Reference proteome</keyword>
<evidence type="ECO:0000256" key="1">
    <source>
        <dbReference type="ARBA" id="ARBA00004418"/>
    </source>
</evidence>
<evidence type="ECO:0000256" key="11">
    <source>
        <dbReference type="ARBA" id="ARBA00058991"/>
    </source>
</evidence>
<evidence type="ECO:0000313" key="17">
    <source>
        <dbReference type="EMBL" id="MQQ09516.1"/>
    </source>
</evidence>
<feature type="binding site" description="covalent" evidence="13">
    <location>
        <position position="215"/>
    </location>
    <ligand>
        <name>heme c</name>
        <dbReference type="ChEBI" id="CHEBI:61717"/>
        <label>2</label>
    </ligand>
</feature>
<keyword evidence="8" id="KW-0249">Electron transport</keyword>
<dbReference type="GO" id="GO:0042597">
    <property type="term" value="C:periplasmic space"/>
    <property type="evidence" value="ECO:0007669"/>
    <property type="project" value="UniProtKB-SubCell"/>
</dbReference>
<evidence type="ECO:0000256" key="2">
    <source>
        <dbReference type="ARBA" id="ARBA00004856"/>
    </source>
</evidence>
<feature type="signal peptide" evidence="15">
    <location>
        <begin position="1"/>
        <end position="19"/>
    </location>
</feature>
<feature type="binding site" description="covalent" evidence="13">
    <location>
        <position position="67"/>
    </location>
    <ligand>
        <name>heme c</name>
        <dbReference type="ChEBI" id="CHEBI:61717"/>
        <label>1</label>
    </ligand>
</feature>
<evidence type="ECO:0000256" key="10">
    <source>
        <dbReference type="ARBA" id="ARBA00023004"/>
    </source>
</evidence>
<dbReference type="InterPro" id="IPR026259">
    <property type="entry name" value="MauG/Cytc_peroxidase"/>
</dbReference>
<feature type="binding site" description="axial binding residue" evidence="14">
    <location>
        <position position="216"/>
    </location>
    <ligand>
        <name>heme c</name>
        <dbReference type="ChEBI" id="CHEBI:61717"/>
        <label>2</label>
    </ligand>
    <ligandPart>
        <name>Fe</name>
        <dbReference type="ChEBI" id="CHEBI:18248"/>
    </ligandPart>
</feature>
<keyword evidence="3" id="KW-0813">Transport</keyword>
<dbReference type="Gene3D" id="1.10.760.10">
    <property type="entry name" value="Cytochrome c-like domain"/>
    <property type="match status" value="2"/>
</dbReference>
<gene>
    <name evidence="17" type="ORF">GFB49_13690</name>
</gene>
<keyword evidence="6 15" id="KW-0732">Signal</keyword>
<feature type="binding site" description="axial binding residue" evidence="14">
    <location>
        <position position="71"/>
    </location>
    <ligand>
        <name>heme c</name>
        <dbReference type="ChEBI" id="CHEBI:61717"/>
        <label>1</label>
    </ligand>
    <ligandPart>
        <name>Fe</name>
        <dbReference type="ChEBI" id="CHEBI:18248"/>
    </ligandPart>
</feature>
<name>A0A843YEL3_9RHOB</name>
<keyword evidence="7" id="KW-0574">Periplasm</keyword>
<dbReference type="PANTHER" id="PTHR30600">
    <property type="entry name" value="CYTOCHROME C PEROXIDASE-RELATED"/>
    <property type="match status" value="1"/>
</dbReference>
<comment type="subcellular location">
    <subcellularLocation>
        <location evidence="1">Periplasm</location>
    </subcellularLocation>
</comment>
<dbReference type="PIRSF" id="PIRSF000294">
    <property type="entry name" value="Cytochrome-c_peroxidase"/>
    <property type="match status" value="1"/>
</dbReference>
<evidence type="ECO:0000256" key="3">
    <source>
        <dbReference type="ARBA" id="ARBA00022448"/>
    </source>
</evidence>
<dbReference type="AlphaFoldDB" id="A0A843YEL3"/>
<comment type="PTM">
    <text evidence="13">Binds 2 heme groups per subunit.</text>
</comment>
<evidence type="ECO:0000256" key="13">
    <source>
        <dbReference type="PIRSR" id="PIRSR000294-1"/>
    </source>
</evidence>
<evidence type="ECO:0000256" key="5">
    <source>
        <dbReference type="ARBA" id="ARBA00022723"/>
    </source>
</evidence>
<dbReference type="InterPro" id="IPR009056">
    <property type="entry name" value="Cyt_c-like_dom"/>
</dbReference>
<keyword evidence="10 14" id="KW-0408">Iron</keyword>
<accession>A0A843YEL3</accession>
<evidence type="ECO:0000256" key="7">
    <source>
        <dbReference type="ARBA" id="ARBA00022764"/>
    </source>
</evidence>
<evidence type="ECO:0000256" key="6">
    <source>
        <dbReference type="ARBA" id="ARBA00022729"/>
    </source>
</evidence>
<organism evidence="17 18">
    <name type="scientific">Tritonibacter litoralis</name>
    <dbReference type="NCBI Taxonomy" id="2662264"/>
    <lineage>
        <taxon>Bacteria</taxon>
        <taxon>Pseudomonadati</taxon>
        <taxon>Pseudomonadota</taxon>
        <taxon>Alphaproteobacteria</taxon>
        <taxon>Rhodobacterales</taxon>
        <taxon>Paracoccaceae</taxon>
        <taxon>Tritonibacter</taxon>
    </lineage>
</organism>
<dbReference type="Proteomes" id="UP000444174">
    <property type="component" value="Unassembled WGS sequence"/>
</dbReference>
<evidence type="ECO:0000256" key="8">
    <source>
        <dbReference type="ARBA" id="ARBA00022982"/>
    </source>
</evidence>
<dbReference type="RefSeq" id="WP_153216457.1">
    <property type="nucleotide sequence ID" value="NZ_WIBF01000008.1"/>
</dbReference>
<comment type="function">
    <text evidence="11">Involved in methylamine metabolism. Essential for the maturation of the beta subunit of MADH, presumably via a step in the biosynthesis of tryptophan tryptophylquinone (TTQ), the cofactor of MADH.</text>
</comment>
<dbReference type="GO" id="GO:0046872">
    <property type="term" value="F:metal ion binding"/>
    <property type="evidence" value="ECO:0007669"/>
    <property type="project" value="UniProtKB-KW"/>
</dbReference>
<feature type="binding site" description="covalent" evidence="13">
    <location>
        <position position="70"/>
    </location>
    <ligand>
        <name>heme c</name>
        <dbReference type="ChEBI" id="CHEBI:61717"/>
        <label>1</label>
    </ligand>
</feature>
<evidence type="ECO:0000256" key="14">
    <source>
        <dbReference type="PIRSR" id="PIRSR000294-2"/>
    </source>
</evidence>
<dbReference type="PANTHER" id="PTHR30600:SF10">
    <property type="entry name" value="BLL6722 PROTEIN"/>
    <property type="match status" value="1"/>
</dbReference>
<evidence type="ECO:0000256" key="15">
    <source>
        <dbReference type="SAM" id="SignalP"/>
    </source>
</evidence>
<feature type="domain" description="Cytochrome c" evidence="16">
    <location>
        <begin position="45"/>
        <end position="156"/>
    </location>
</feature>
<dbReference type="InterPro" id="IPR036909">
    <property type="entry name" value="Cyt_c-like_dom_sf"/>
</dbReference>
<dbReference type="PROSITE" id="PS51007">
    <property type="entry name" value="CYTC"/>
    <property type="match status" value="2"/>
</dbReference>
<dbReference type="Pfam" id="PF03150">
    <property type="entry name" value="CCP_MauG"/>
    <property type="match status" value="1"/>
</dbReference>
<dbReference type="InterPro" id="IPR051395">
    <property type="entry name" value="Cytochrome_c_Peroxidase/MauG"/>
</dbReference>
<reference evidence="17 18" key="1">
    <citation type="submission" date="2019-10" db="EMBL/GenBank/DDBJ databases">
        <title>Epibacterium sp. nov., isolated from seawater.</title>
        <authorList>
            <person name="Zhang X."/>
            <person name="Li N."/>
        </authorList>
    </citation>
    <scope>NUCLEOTIDE SEQUENCE [LARGE SCALE GENOMIC DNA]</scope>
    <source>
        <strain evidence="17 18">SM1979</strain>
    </source>
</reference>
<evidence type="ECO:0000259" key="16">
    <source>
        <dbReference type="PROSITE" id="PS51007"/>
    </source>
</evidence>
<comment type="pathway">
    <text evidence="2">One-carbon metabolism; methylamine degradation.</text>
</comment>
<keyword evidence="4 13" id="KW-0349">Heme</keyword>
<dbReference type="EMBL" id="WIBF01000008">
    <property type="protein sequence ID" value="MQQ09516.1"/>
    <property type="molecule type" value="Genomic_DNA"/>
</dbReference>
<proteinExistence type="predicted"/>
<dbReference type="SUPFAM" id="SSF46626">
    <property type="entry name" value="Cytochrome c"/>
    <property type="match status" value="2"/>
</dbReference>
<feature type="domain" description="Cytochrome c" evidence="16">
    <location>
        <begin position="197"/>
        <end position="317"/>
    </location>
</feature>
<dbReference type="GO" id="GO:0020037">
    <property type="term" value="F:heme binding"/>
    <property type="evidence" value="ECO:0007669"/>
    <property type="project" value="InterPro"/>
</dbReference>
<dbReference type="InterPro" id="IPR004852">
    <property type="entry name" value="Di-haem_cyt_c_peroxidsae"/>
</dbReference>